<dbReference type="EMBL" id="CADCWO010000248">
    <property type="protein sequence ID" value="CAA9589694.1"/>
    <property type="molecule type" value="Genomic_DNA"/>
</dbReference>
<gene>
    <name evidence="2" type="ORF">AVDCRST_MAG81-4818</name>
</gene>
<evidence type="ECO:0008006" key="3">
    <source>
        <dbReference type="Google" id="ProtNLM"/>
    </source>
</evidence>
<keyword evidence="1" id="KW-0472">Membrane</keyword>
<name>A0A6J4VVW9_9CYAN</name>
<feature type="transmembrane region" description="Helical" evidence="1">
    <location>
        <begin position="52"/>
        <end position="68"/>
    </location>
</feature>
<dbReference type="InterPro" id="IPR027417">
    <property type="entry name" value="P-loop_NTPase"/>
</dbReference>
<evidence type="ECO:0000256" key="1">
    <source>
        <dbReference type="SAM" id="Phobius"/>
    </source>
</evidence>
<dbReference type="SUPFAM" id="SSF52540">
    <property type="entry name" value="P-loop containing nucleoside triphosphate hydrolases"/>
    <property type="match status" value="1"/>
</dbReference>
<organism evidence="2">
    <name type="scientific">uncultured Synechococcales cyanobacterium</name>
    <dbReference type="NCBI Taxonomy" id="1936017"/>
    <lineage>
        <taxon>Bacteria</taxon>
        <taxon>Bacillati</taxon>
        <taxon>Cyanobacteriota</taxon>
        <taxon>Cyanophyceae</taxon>
        <taxon>Synechococcales</taxon>
        <taxon>environmental samples</taxon>
    </lineage>
</organism>
<keyword evidence="1" id="KW-1133">Transmembrane helix</keyword>
<evidence type="ECO:0000313" key="2">
    <source>
        <dbReference type="EMBL" id="CAA9589694.1"/>
    </source>
</evidence>
<proteinExistence type="predicted"/>
<dbReference type="AlphaFoldDB" id="A0A6J4VVW9"/>
<feature type="transmembrane region" description="Helical" evidence="1">
    <location>
        <begin position="27"/>
        <end position="45"/>
    </location>
</feature>
<reference evidence="2" key="1">
    <citation type="submission" date="2020-02" db="EMBL/GenBank/DDBJ databases">
        <authorList>
            <person name="Meier V. D."/>
        </authorList>
    </citation>
    <scope>NUCLEOTIDE SEQUENCE</scope>
    <source>
        <strain evidence="2">AVDCRST_MAG81</strain>
    </source>
</reference>
<protein>
    <recommendedName>
        <fullName evidence="3">TraD/TraG TraM recognition site domain-containing protein</fullName>
    </recommendedName>
</protein>
<sequence length="1060" mass="120369">MTQHAEARRNNQLTGQSMGVGPFPYSFVKPVLCFAIAIGFLWMMGAVSSKQALFWSFGFAISFFLLTGKKPWRFYERFYLPRQLFRFAPDVDWQHLPGLPMPQHMRRHFSNSKGKRTKLWPVEAEFDLVGYGKATIAQPEIGFYVLHPRRDTAGVRRQFAFEFVWEVWGYDPMLLEAEAREALDAQALTFRRLTRNVIVTFEHASTSDDFDYQRHLDRQLEQTPNPLAKSLIYSQKAKIRDLRNRGALQAKRTKILVRYQIASANDRHKTSPLDHVMGFLDGIVTERLSPLVDLVNQTDHQDKQNQRQRYKLFIHAYKQQRNSHNLFNDTMQLNARPLSFEELWTTDYHELHNLAAPAPNQVFVLTRKDVQVETRCRHHVLAQLFQPEKGVDPTPKTGHEWVYLPVKRKYASFLQIGKVDLYPVDGGTDRGMIRYLWNPVTLVALKDYKIVTQIQLSFQEAQKFDLGRQVRNSKRLVNDAERRNTVDITAEERLGDAIEGLQNLYNGSKIFETATVIWLYRNNPTALQDDFDTLVSLIATPNTELTLHGAEYGWYQSLPFARHRLLSKPHRRLHDYYSHELPGLLPLVSPLSLDKQGLFFLTREGGVAFLIDLFTQLSHLAIFATTRAGKSIILGDIIFNAFIRGIPVVAFDYPKETTGASTFTDLTNSLRALGGATGYNNIDQCFINFMQLADLRYVPEAAKRMAGLIDFQLRGLMVLVMGELSKPESMHEQIFKQSAQDLLSGCLKSFHQDHSIKERYAASIAAGHGTPEHEREPTLKDFEQHFAQWFKNYKSDNHDSISQADLEAGPFILGRLRGLLNTRLGESISNPSTFDPEVSLLVFALKGISDNYQAAVYALAGYSALLQRALSQPACLLILDECPILFEFDAIAQIVAQLCANGLKWGVRVVITGQTPGTIYQSAGGDKIRDTVTKVLLGNIVAGAVDDFVDMLKFRRDVIEKYGSLSCAPNKSELRSSWCFKEGERHVDLYYYPSELLLCLLANNTDEQAAKDLFFAAYPDDPLKAISEFRKQYIPALTSGNDLSGVKPKVPPQTALLQSA</sequence>
<accession>A0A6J4VVW9</accession>
<keyword evidence="1" id="KW-0812">Transmembrane</keyword>
<dbReference type="Gene3D" id="3.40.50.300">
    <property type="entry name" value="P-loop containing nucleotide triphosphate hydrolases"/>
    <property type="match status" value="1"/>
</dbReference>